<dbReference type="PANTHER" id="PTHR32023:SF2">
    <property type="entry name" value="PILR ALPHA-ASSOCIATED NEURAL PROTEIN"/>
    <property type="match status" value="1"/>
</dbReference>
<feature type="chain" id="PRO_5040437999" description="PILR alpha-associated neural protein" evidence="2">
    <location>
        <begin position="30"/>
        <end position="229"/>
    </location>
</feature>
<gene>
    <name evidence="3" type="ORF">COCON_G00004300</name>
</gene>
<evidence type="ECO:0000313" key="4">
    <source>
        <dbReference type="Proteomes" id="UP001152803"/>
    </source>
</evidence>
<accession>A0A9Q1E183</accession>
<evidence type="ECO:0000313" key="3">
    <source>
        <dbReference type="EMBL" id="KAJ8287771.1"/>
    </source>
</evidence>
<dbReference type="InterPro" id="IPR039628">
    <property type="entry name" value="PIANP"/>
</dbReference>
<feature type="compositionally biased region" description="Basic and acidic residues" evidence="1">
    <location>
        <begin position="213"/>
        <end position="222"/>
    </location>
</feature>
<feature type="signal peptide" evidence="2">
    <location>
        <begin position="1"/>
        <end position="29"/>
    </location>
</feature>
<feature type="region of interest" description="Disordered" evidence="1">
    <location>
        <begin position="175"/>
        <end position="229"/>
    </location>
</feature>
<keyword evidence="2" id="KW-0732">Signal</keyword>
<feature type="compositionally biased region" description="Acidic residues" evidence="1">
    <location>
        <begin position="128"/>
        <end position="142"/>
    </location>
</feature>
<dbReference type="OrthoDB" id="9934112at2759"/>
<protein>
    <recommendedName>
        <fullName evidence="5">PILR alpha-associated neural protein</fullName>
    </recommendedName>
</protein>
<dbReference type="EMBL" id="JAFJMO010000001">
    <property type="protein sequence ID" value="KAJ8287771.1"/>
    <property type="molecule type" value="Genomic_DNA"/>
</dbReference>
<feature type="compositionally biased region" description="Pro residues" evidence="1">
    <location>
        <begin position="176"/>
        <end position="195"/>
    </location>
</feature>
<comment type="caution">
    <text evidence="3">The sequence shown here is derived from an EMBL/GenBank/DDBJ whole genome shotgun (WGS) entry which is preliminary data.</text>
</comment>
<feature type="compositionally biased region" description="Basic and acidic residues" evidence="1">
    <location>
        <begin position="34"/>
        <end position="53"/>
    </location>
</feature>
<evidence type="ECO:0000256" key="2">
    <source>
        <dbReference type="SAM" id="SignalP"/>
    </source>
</evidence>
<evidence type="ECO:0008006" key="5">
    <source>
        <dbReference type="Google" id="ProtNLM"/>
    </source>
</evidence>
<dbReference type="PANTHER" id="PTHR32023">
    <property type="entry name" value="PILR ALPHA-ASSOCIATED NEURAL PROTEIN"/>
    <property type="match status" value="1"/>
</dbReference>
<dbReference type="GO" id="GO:0016020">
    <property type="term" value="C:membrane"/>
    <property type="evidence" value="ECO:0007669"/>
    <property type="project" value="TreeGrafter"/>
</dbReference>
<proteinExistence type="predicted"/>
<name>A0A9Q1E183_CONCO</name>
<dbReference type="Proteomes" id="UP001152803">
    <property type="component" value="Unassembled WGS sequence"/>
</dbReference>
<dbReference type="AlphaFoldDB" id="A0A9Q1E183"/>
<dbReference type="GO" id="GO:0050776">
    <property type="term" value="P:regulation of immune response"/>
    <property type="evidence" value="ECO:0007669"/>
    <property type="project" value="InterPro"/>
</dbReference>
<sequence>MERCSISPVTRLAALCCLLVAATTRPASCAGGQRKADGGESEGRRVGDPRIDTHPPQPSVTTQATPTPLWAVIWGPTHPVEDETLHFLSGQEAGDFQRPTTESWQLLQNPPTTKTQQLLLGERKKEGEEDEEGEAESDGDEVDPQFYVTVTISSLLILTAVIITAKLCYDRSCSRHPPPLSRGGAPPPVALPPSRPGSGGQQAGAAQHPFLHRRGENTRGESLKATVLN</sequence>
<feature type="region of interest" description="Disordered" evidence="1">
    <location>
        <begin position="95"/>
        <end position="142"/>
    </location>
</feature>
<keyword evidence="4" id="KW-1185">Reference proteome</keyword>
<feature type="compositionally biased region" description="Polar residues" evidence="1">
    <location>
        <begin position="98"/>
        <end position="118"/>
    </location>
</feature>
<reference evidence="3" key="1">
    <citation type="journal article" date="2023" name="Science">
        <title>Genome structures resolve the early diversification of teleost fishes.</title>
        <authorList>
            <person name="Parey E."/>
            <person name="Louis A."/>
            <person name="Montfort J."/>
            <person name="Bouchez O."/>
            <person name="Roques C."/>
            <person name="Iampietro C."/>
            <person name="Lluch J."/>
            <person name="Castinel A."/>
            <person name="Donnadieu C."/>
            <person name="Desvignes T."/>
            <person name="Floi Bucao C."/>
            <person name="Jouanno E."/>
            <person name="Wen M."/>
            <person name="Mejri S."/>
            <person name="Dirks R."/>
            <person name="Jansen H."/>
            <person name="Henkel C."/>
            <person name="Chen W.J."/>
            <person name="Zahm M."/>
            <person name="Cabau C."/>
            <person name="Klopp C."/>
            <person name="Thompson A.W."/>
            <person name="Robinson-Rechavi M."/>
            <person name="Braasch I."/>
            <person name="Lecointre G."/>
            <person name="Bobe J."/>
            <person name="Postlethwait J.H."/>
            <person name="Berthelot C."/>
            <person name="Roest Crollius H."/>
            <person name="Guiguen Y."/>
        </authorList>
    </citation>
    <scope>NUCLEOTIDE SEQUENCE</scope>
    <source>
        <strain evidence="3">Concon-B</strain>
    </source>
</reference>
<organism evidence="3 4">
    <name type="scientific">Conger conger</name>
    <name type="common">Conger eel</name>
    <name type="synonym">Muraena conger</name>
    <dbReference type="NCBI Taxonomy" id="82655"/>
    <lineage>
        <taxon>Eukaryota</taxon>
        <taxon>Metazoa</taxon>
        <taxon>Chordata</taxon>
        <taxon>Craniata</taxon>
        <taxon>Vertebrata</taxon>
        <taxon>Euteleostomi</taxon>
        <taxon>Actinopterygii</taxon>
        <taxon>Neopterygii</taxon>
        <taxon>Teleostei</taxon>
        <taxon>Anguilliformes</taxon>
        <taxon>Congridae</taxon>
        <taxon>Conger</taxon>
    </lineage>
</organism>
<evidence type="ECO:0000256" key="1">
    <source>
        <dbReference type="SAM" id="MobiDB-lite"/>
    </source>
</evidence>
<feature type="region of interest" description="Disordered" evidence="1">
    <location>
        <begin position="28"/>
        <end position="66"/>
    </location>
</feature>